<feature type="domain" description="Response regulatory" evidence="2">
    <location>
        <begin position="8"/>
        <end position="124"/>
    </location>
</feature>
<evidence type="ECO:0000256" key="1">
    <source>
        <dbReference type="ARBA" id="ARBA00022553"/>
    </source>
</evidence>
<dbReference type="Gene3D" id="3.40.50.2300">
    <property type="match status" value="1"/>
</dbReference>
<reference evidence="3" key="1">
    <citation type="submission" date="2018-05" db="EMBL/GenBank/DDBJ databases">
        <authorList>
            <person name="Lanie J.A."/>
            <person name="Ng W.-L."/>
            <person name="Kazmierczak K.M."/>
            <person name="Andrzejewski T.M."/>
            <person name="Davidsen T.M."/>
            <person name="Wayne K.J."/>
            <person name="Tettelin H."/>
            <person name="Glass J.I."/>
            <person name="Rusch D."/>
            <person name="Podicherti R."/>
            <person name="Tsui H.-C.T."/>
            <person name="Winkler M.E."/>
        </authorList>
    </citation>
    <scope>NUCLEOTIDE SEQUENCE</scope>
</reference>
<sequence length="126" mass="14245">MPDNNKQSVLIIENDDAVLENLSKRFKKQDMLVITAKDGYEGYTRACNESPDLIVSETLLPSMNGFRVSRLLKFDERYRNIPVVLITSNNLDTVQDMFRASGADQILGKPFQFTDLMEKITGLVAV</sequence>
<name>A0A382JK32_9ZZZZ</name>
<dbReference type="PANTHER" id="PTHR44591">
    <property type="entry name" value="STRESS RESPONSE REGULATOR PROTEIN 1"/>
    <property type="match status" value="1"/>
</dbReference>
<dbReference type="InterPro" id="IPR001789">
    <property type="entry name" value="Sig_transdc_resp-reg_receiver"/>
</dbReference>
<dbReference type="GO" id="GO:0000160">
    <property type="term" value="P:phosphorelay signal transduction system"/>
    <property type="evidence" value="ECO:0007669"/>
    <property type="project" value="InterPro"/>
</dbReference>
<evidence type="ECO:0000313" key="3">
    <source>
        <dbReference type="EMBL" id="SVC11533.1"/>
    </source>
</evidence>
<gene>
    <name evidence="3" type="ORF">METZ01_LOCUS264387</name>
</gene>
<evidence type="ECO:0000259" key="2">
    <source>
        <dbReference type="PROSITE" id="PS50110"/>
    </source>
</evidence>
<dbReference type="AlphaFoldDB" id="A0A382JK32"/>
<dbReference type="SUPFAM" id="SSF52172">
    <property type="entry name" value="CheY-like"/>
    <property type="match status" value="1"/>
</dbReference>
<dbReference type="EMBL" id="UINC01074392">
    <property type="protein sequence ID" value="SVC11533.1"/>
    <property type="molecule type" value="Genomic_DNA"/>
</dbReference>
<organism evidence="3">
    <name type="scientific">marine metagenome</name>
    <dbReference type="NCBI Taxonomy" id="408172"/>
    <lineage>
        <taxon>unclassified sequences</taxon>
        <taxon>metagenomes</taxon>
        <taxon>ecological metagenomes</taxon>
    </lineage>
</organism>
<dbReference type="InterPro" id="IPR050595">
    <property type="entry name" value="Bact_response_regulator"/>
</dbReference>
<dbReference type="InterPro" id="IPR011006">
    <property type="entry name" value="CheY-like_superfamily"/>
</dbReference>
<dbReference type="PROSITE" id="PS50110">
    <property type="entry name" value="RESPONSE_REGULATORY"/>
    <property type="match status" value="1"/>
</dbReference>
<accession>A0A382JK32</accession>
<dbReference type="SMART" id="SM00448">
    <property type="entry name" value="REC"/>
    <property type="match status" value="1"/>
</dbReference>
<protein>
    <recommendedName>
        <fullName evidence="2">Response regulatory domain-containing protein</fullName>
    </recommendedName>
</protein>
<dbReference type="Pfam" id="PF00072">
    <property type="entry name" value="Response_reg"/>
    <property type="match status" value="1"/>
</dbReference>
<proteinExistence type="predicted"/>
<dbReference type="PANTHER" id="PTHR44591:SF3">
    <property type="entry name" value="RESPONSE REGULATORY DOMAIN-CONTAINING PROTEIN"/>
    <property type="match status" value="1"/>
</dbReference>
<keyword evidence="1" id="KW-0597">Phosphoprotein</keyword>